<dbReference type="InterPro" id="IPR016169">
    <property type="entry name" value="FAD-bd_PCMH_sub2"/>
</dbReference>
<sequence>MNPFDYRRAEDAAGAAAMVADNPAAAFLGGGTNLVDHMKLGVAAPEVLVDITHLPMDEVEALPEGGVRIGANVRNSDLAAHPLIRRRYPVLSQALLSGASGQLRNLATTAGNLLQRTRCVYFQDTSTPCNKREPGTGCSALEGYQRYHAILGASPDCVAVHPSDMAVALTALDAQVVVQDAATERRVPIARLHRLPGEAPEHDTVLNHGDLITAVELPDMPMAVHARYRKVRDRASFAFALVSVAAAMSLGADGSVSDVRIALGGVAHKPWRALRAEEALRDGPATEERFAAAARAELAEARPLPGNTFKVALARSAITATLRQVHAEARGGDGHGGPGGHGEEQR</sequence>
<organism evidence="3 4">
    <name type="scientific">Streptomonospora mangrovi</name>
    <dbReference type="NCBI Taxonomy" id="2883123"/>
    <lineage>
        <taxon>Bacteria</taxon>
        <taxon>Bacillati</taxon>
        <taxon>Actinomycetota</taxon>
        <taxon>Actinomycetes</taxon>
        <taxon>Streptosporangiales</taxon>
        <taxon>Nocardiopsidaceae</taxon>
        <taxon>Streptomonospora</taxon>
    </lineage>
</organism>
<dbReference type="InterPro" id="IPR016166">
    <property type="entry name" value="FAD-bd_PCMH"/>
</dbReference>
<evidence type="ECO:0000259" key="2">
    <source>
        <dbReference type="PROSITE" id="PS51387"/>
    </source>
</evidence>
<feature type="domain" description="FAD-binding PCMH-type" evidence="2">
    <location>
        <begin position="1"/>
        <end position="222"/>
    </location>
</feature>
<accession>A0A9X3NHT9</accession>
<protein>
    <submittedName>
        <fullName evidence="3">Xanthine dehydrogenase family protein subunit M</fullName>
    </submittedName>
</protein>
<dbReference type="Gene3D" id="3.30.43.10">
    <property type="entry name" value="Uridine Diphospho-n-acetylenolpyruvylglucosamine Reductase, domain 2"/>
    <property type="match status" value="1"/>
</dbReference>
<gene>
    <name evidence="3" type="ORF">LG943_03780</name>
</gene>
<dbReference type="InterPro" id="IPR036318">
    <property type="entry name" value="FAD-bd_PCMH-like_sf"/>
</dbReference>
<keyword evidence="1" id="KW-0560">Oxidoreductase</keyword>
<reference evidence="3" key="1">
    <citation type="submission" date="2021-10" db="EMBL/GenBank/DDBJ databases">
        <title>Streptomonospora sp. nov., isolated from mangrove soil.</title>
        <authorList>
            <person name="Chen X."/>
            <person name="Ge X."/>
            <person name="Liu W."/>
        </authorList>
    </citation>
    <scope>NUCLEOTIDE SEQUENCE</scope>
    <source>
        <strain evidence="3">S1-112</strain>
    </source>
</reference>
<evidence type="ECO:0000313" key="4">
    <source>
        <dbReference type="Proteomes" id="UP001140076"/>
    </source>
</evidence>
<evidence type="ECO:0000256" key="1">
    <source>
        <dbReference type="ARBA" id="ARBA00023002"/>
    </source>
</evidence>
<dbReference type="PANTHER" id="PTHR42659:SF1">
    <property type="entry name" value="OXIDOREDUCTASE"/>
    <property type="match status" value="1"/>
</dbReference>
<dbReference type="SUPFAM" id="SSF56176">
    <property type="entry name" value="FAD-binding/transporter-associated domain-like"/>
    <property type="match status" value="1"/>
</dbReference>
<dbReference type="InterPro" id="IPR002346">
    <property type="entry name" value="Mopterin_DH_FAD-bd"/>
</dbReference>
<dbReference type="EMBL" id="JAJAQC010000004">
    <property type="protein sequence ID" value="MDA0563453.1"/>
    <property type="molecule type" value="Genomic_DNA"/>
</dbReference>
<dbReference type="InterPro" id="IPR051312">
    <property type="entry name" value="Diverse_Substr_Oxidored"/>
</dbReference>
<proteinExistence type="predicted"/>
<dbReference type="Gene3D" id="3.30.390.50">
    <property type="entry name" value="CO dehydrogenase flavoprotein, C-terminal domain"/>
    <property type="match status" value="1"/>
</dbReference>
<dbReference type="Pfam" id="PF03450">
    <property type="entry name" value="CO_deh_flav_C"/>
    <property type="match status" value="1"/>
</dbReference>
<name>A0A9X3NHT9_9ACTN</name>
<dbReference type="Proteomes" id="UP001140076">
    <property type="component" value="Unassembled WGS sequence"/>
</dbReference>
<dbReference type="PROSITE" id="PS51387">
    <property type="entry name" value="FAD_PCMH"/>
    <property type="match status" value="1"/>
</dbReference>
<comment type="caution">
    <text evidence="3">The sequence shown here is derived from an EMBL/GenBank/DDBJ whole genome shotgun (WGS) entry which is preliminary data.</text>
</comment>
<keyword evidence="4" id="KW-1185">Reference proteome</keyword>
<dbReference type="InterPro" id="IPR036683">
    <property type="entry name" value="CO_DH_flav_C_dom_sf"/>
</dbReference>
<dbReference type="AlphaFoldDB" id="A0A9X3NHT9"/>
<dbReference type="SMART" id="SM01092">
    <property type="entry name" value="CO_deh_flav_C"/>
    <property type="match status" value="1"/>
</dbReference>
<dbReference type="GO" id="GO:0071949">
    <property type="term" value="F:FAD binding"/>
    <property type="evidence" value="ECO:0007669"/>
    <property type="project" value="InterPro"/>
</dbReference>
<dbReference type="InterPro" id="IPR005107">
    <property type="entry name" value="CO_DH_flav_C"/>
</dbReference>
<dbReference type="GO" id="GO:0016491">
    <property type="term" value="F:oxidoreductase activity"/>
    <property type="evidence" value="ECO:0007669"/>
    <property type="project" value="UniProtKB-KW"/>
</dbReference>
<dbReference type="Pfam" id="PF00941">
    <property type="entry name" value="FAD_binding_5"/>
    <property type="match status" value="1"/>
</dbReference>
<dbReference type="PANTHER" id="PTHR42659">
    <property type="entry name" value="XANTHINE DEHYDROGENASE SUBUNIT C-RELATED"/>
    <property type="match status" value="1"/>
</dbReference>
<dbReference type="InterPro" id="IPR016167">
    <property type="entry name" value="FAD-bd_PCMH_sub1"/>
</dbReference>
<dbReference type="RefSeq" id="WP_270070737.1">
    <property type="nucleotide sequence ID" value="NZ_JAJAQC010000004.1"/>
</dbReference>
<dbReference type="Gene3D" id="3.30.465.10">
    <property type="match status" value="2"/>
</dbReference>
<evidence type="ECO:0000313" key="3">
    <source>
        <dbReference type="EMBL" id="MDA0563453.1"/>
    </source>
</evidence>
<dbReference type="SUPFAM" id="SSF55447">
    <property type="entry name" value="CO dehydrogenase flavoprotein C-terminal domain-like"/>
    <property type="match status" value="1"/>
</dbReference>